<gene>
    <name evidence="3" type="ORF">NDES1114_LOCUS17651</name>
</gene>
<accession>A0A7S1M464</accession>
<dbReference type="AlphaFoldDB" id="A0A7S1M464"/>
<evidence type="ECO:0000256" key="1">
    <source>
        <dbReference type="SAM" id="MobiDB-lite"/>
    </source>
</evidence>
<keyword evidence="2" id="KW-0732">Signal</keyword>
<name>A0A7S1M464_NEODS</name>
<sequence>MRSCSRRFMLVCLVGLIFAAAFAAAEIPEGPCDCYVGTKVSENPCQCTCPGEWLPPRCNFKAGWSVELKLYVTSDSFASENFVRSFNNNLEGVDGVSFRRKTGNNVPFNGQTLSDVRIVSAGRHVAAILSAVTAQPAWVQSLGIVAADLAEKEQAPAFGAGQIVIYENAAPAFQVTLESLGYVLGAILIVVLLPTIELCCCMSYSAKDIEELEQEEADARAYEKYQADRAAEAAAAAEASATAEGVVVGSPVAGTADDDSHHPVKPTPGQDDDGRTASPPPPAAAAGTANPTPPHSPSEGVALTEEQQQSEVFQPRPDSPQAHTMRPRDNASPPGQVEDSSDVTAA</sequence>
<protein>
    <submittedName>
        <fullName evidence="3">Uncharacterized protein</fullName>
    </submittedName>
</protein>
<proteinExistence type="predicted"/>
<organism evidence="3">
    <name type="scientific">Neobodo designis</name>
    <name type="common">Flagellated protozoan</name>
    <name type="synonym">Bodo designis</name>
    <dbReference type="NCBI Taxonomy" id="312471"/>
    <lineage>
        <taxon>Eukaryota</taxon>
        <taxon>Discoba</taxon>
        <taxon>Euglenozoa</taxon>
        <taxon>Kinetoplastea</taxon>
        <taxon>Metakinetoplastina</taxon>
        <taxon>Neobodonida</taxon>
        <taxon>Neobodo</taxon>
    </lineage>
</organism>
<evidence type="ECO:0000256" key="2">
    <source>
        <dbReference type="SAM" id="SignalP"/>
    </source>
</evidence>
<reference evidence="3" key="1">
    <citation type="submission" date="2021-01" db="EMBL/GenBank/DDBJ databases">
        <authorList>
            <person name="Corre E."/>
            <person name="Pelletier E."/>
            <person name="Niang G."/>
            <person name="Scheremetjew M."/>
            <person name="Finn R."/>
            <person name="Kale V."/>
            <person name="Holt S."/>
            <person name="Cochrane G."/>
            <person name="Meng A."/>
            <person name="Brown T."/>
            <person name="Cohen L."/>
        </authorList>
    </citation>
    <scope>NUCLEOTIDE SEQUENCE</scope>
    <source>
        <strain evidence="3">CCAP 1951/1</strain>
    </source>
</reference>
<evidence type="ECO:0000313" key="3">
    <source>
        <dbReference type="EMBL" id="CAD9121585.1"/>
    </source>
</evidence>
<dbReference type="EMBL" id="HBGF01026681">
    <property type="protein sequence ID" value="CAD9121585.1"/>
    <property type="molecule type" value="Transcribed_RNA"/>
</dbReference>
<feature type="chain" id="PRO_5030992121" evidence="2">
    <location>
        <begin position="26"/>
        <end position="346"/>
    </location>
</feature>
<feature type="signal peptide" evidence="2">
    <location>
        <begin position="1"/>
        <end position="25"/>
    </location>
</feature>
<feature type="region of interest" description="Disordered" evidence="1">
    <location>
        <begin position="250"/>
        <end position="346"/>
    </location>
</feature>